<dbReference type="EMBL" id="WVRA01000001">
    <property type="protein sequence ID" value="NOE17520.1"/>
    <property type="molecule type" value="Genomic_DNA"/>
</dbReference>
<gene>
    <name evidence="3" type="ORF">GS634_05205</name>
</gene>
<organism evidence="3 4">
    <name type="scientific">Ruegeria atlantica</name>
    <dbReference type="NCBI Taxonomy" id="81569"/>
    <lineage>
        <taxon>Bacteria</taxon>
        <taxon>Pseudomonadati</taxon>
        <taxon>Pseudomonadota</taxon>
        <taxon>Alphaproteobacteria</taxon>
        <taxon>Rhodobacterales</taxon>
        <taxon>Roseobacteraceae</taxon>
        <taxon>Ruegeria</taxon>
    </lineage>
</organism>
<dbReference type="AlphaFoldDB" id="A0AA90YWQ7"/>
<reference evidence="3" key="1">
    <citation type="submission" date="2019-12" db="EMBL/GenBank/DDBJ databases">
        <title>Ruegeria JWLKs population differentiation of coral mucus and skeleton niches.</title>
        <authorList>
            <person name="Luo D."/>
        </authorList>
    </citation>
    <scope>NUCLEOTIDE SEQUENCE</scope>
    <source>
        <strain evidence="3">HKCCD6181</strain>
    </source>
</reference>
<sequence length="330" mass="34841">MQQKCCICAIVCYISIVNAAAGCLPFVWLAAPKRMPRRETPWTARPRPPFEKSKRARRFIHHIWAASLLQEKHVMNPITQPLEFQAAAIRMAGYAMVNQMKIMQIVARSAFELPMAPVQALHVAAASPEKPVEKTTVKAKATAPRVQKSAVKKTAAVKKTVTKVTAGKPEPKPAEFSAKPRAAVTPKAEPAAIAKPAARPAPKPAPQPKTESKPAAAVAKNAKPAARNATATTSSSGESAPAKKPRTRPAASATKAPAARAKAAKPIEQTVSTPAKTAPLAPKAERQKPAPAAAQSKPAASAEQSKPQARKTRPPSKPPAMPGADTKTDT</sequence>
<feature type="region of interest" description="Disordered" evidence="1">
    <location>
        <begin position="150"/>
        <end position="330"/>
    </location>
</feature>
<accession>A0AA90YWQ7</accession>
<evidence type="ECO:0000313" key="3">
    <source>
        <dbReference type="EMBL" id="NOE17520.1"/>
    </source>
</evidence>
<comment type="caution">
    <text evidence="3">The sequence shown here is derived from an EMBL/GenBank/DDBJ whole genome shotgun (WGS) entry which is preliminary data.</text>
</comment>
<feature type="compositionally biased region" description="Low complexity" evidence="1">
    <location>
        <begin position="273"/>
        <end position="282"/>
    </location>
</feature>
<feature type="transmembrane region" description="Helical" evidence="2">
    <location>
        <begin position="7"/>
        <end position="31"/>
    </location>
</feature>
<evidence type="ECO:0000313" key="4">
    <source>
        <dbReference type="Proteomes" id="UP000597886"/>
    </source>
</evidence>
<feature type="compositionally biased region" description="Low complexity" evidence="1">
    <location>
        <begin position="152"/>
        <end position="166"/>
    </location>
</feature>
<proteinExistence type="predicted"/>
<name>A0AA90YWQ7_9RHOB</name>
<evidence type="ECO:0000256" key="1">
    <source>
        <dbReference type="SAM" id="MobiDB-lite"/>
    </source>
</evidence>
<dbReference type="PROSITE" id="PS51257">
    <property type="entry name" value="PROKAR_LIPOPROTEIN"/>
    <property type="match status" value="1"/>
</dbReference>
<keyword evidence="2" id="KW-0812">Transmembrane</keyword>
<protein>
    <submittedName>
        <fullName evidence="3">Uncharacterized protein</fullName>
    </submittedName>
</protein>
<keyword evidence="2" id="KW-1133">Transmembrane helix</keyword>
<dbReference type="Proteomes" id="UP000597886">
    <property type="component" value="Unassembled WGS sequence"/>
</dbReference>
<keyword evidence="2" id="KW-0472">Membrane</keyword>
<dbReference type="RefSeq" id="WP_171328818.1">
    <property type="nucleotide sequence ID" value="NZ_WVRA01000001.1"/>
</dbReference>
<feature type="compositionally biased region" description="Low complexity" evidence="1">
    <location>
        <begin position="186"/>
        <end position="198"/>
    </location>
</feature>
<feature type="compositionally biased region" description="Low complexity" evidence="1">
    <location>
        <begin position="213"/>
        <end position="266"/>
    </location>
</feature>
<evidence type="ECO:0000256" key="2">
    <source>
        <dbReference type="SAM" id="Phobius"/>
    </source>
</evidence>
<feature type="compositionally biased region" description="Low complexity" evidence="1">
    <location>
        <begin position="289"/>
        <end position="306"/>
    </location>
</feature>